<evidence type="ECO:0000313" key="4">
    <source>
        <dbReference type="EnsemblMetazoa" id="G18749.1:cds"/>
    </source>
</evidence>
<feature type="region of interest" description="Disordered" evidence="1">
    <location>
        <begin position="89"/>
        <end position="110"/>
    </location>
</feature>
<evidence type="ECO:0000313" key="5">
    <source>
        <dbReference type="Proteomes" id="UP000005408"/>
    </source>
</evidence>
<feature type="region of interest" description="Disordered" evidence="1">
    <location>
        <begin position="214"/>
        <end position="249"/>
    </location>
</feature>
<evidence type="ECO:0000256" key="1">
    <source>
        <dbReference type="SAM" id="MobiDB-lite"/>
    </source>
</evidence>
<keyword evidence="2" id="KW-0472">Membrane</keyword>
<accession>A0A8W8JIC9</accession>
<proteinExistence type="predicted"/>
<dbReference type="Proteomes" id="UP000005408">
    <property type="component" value="Unassembled WGS sequence"/>
</dbReference>
<feature type="signal peptide" evidence="3">
    <location>
        <begin position="1"/>
        <end position="19"/>
    </location>
</feature>
<dbReference type="AlphaFoldDB" id="A0A8W8JIC9"/>
<feature type="compositionally biased region" description="Polar residues" evidence="1">
    <location>
        <begin position="214"/>
        <end position="230"/>
    </location>
</feature>
<feature type="transmembrane region" description="Helical" evidence="2">
    <location>
        <begin position="121"/>
        <end position="142"/>
    </location>
</feature>
<evidence type="ECO:0000256" key="2">
    <source>
        <dbReference type="SAM" id="Phobius"/>
    </source>
</evidence>
<protein>
    <recommendedName>
        <fullName evidence="6">EGF-like domain-containing protein</fullName>
    </recommendedName>
</protein>
<evidence type="ECO:0008006" key="6">
    <source>
        <dbReference type="Google" id="ProtNLM"/>
    </source>
</evidence>
<keyword evidence="3" id="KW-0732">Signal</keyword>
<sequence>MSCSVFYLVPLTLFMNACTIKGLCQSEDCSCGSERCKECPLGYTGKNCSIKCRFPSYGCYCQSECNCSKEVCNVSTGCPGDRQRTSCNTMTGISDKSDQEPGSNGKSLDLKRSPGVKITPVLISMVVVLIVFLAAIVCRYMWRKYVVRRRKKEVKHVEELLTFRHLGATNDNLYDLDELNGDVDNEKNEKGSESVDETLKTTVTVAPKSGCSNETNKYFSMSNINKSRGQNGDADEGSRKTEQGSESVNKTFENLKTLKSDHSVETDKHLYDNLGGETIDAVDKEKDGDVQDPLVNTMENDYVDSLAFKVEKKKSCRDSQHVYDSLK</sequence>
<feature type="compositionally biased region" description="Polar residues" evidence="1">
    <location>
        <begin position="89"/>
        <end position="106"/>
    </location>
</feature>
<feature type="chain" id="PRO_5036480087" description="EGF-like domain-containing protein" evidence="3">
    <location>
        <begin position="20"/>
        <end position="327"/>
    </location>
</feature>
<name>A0A8W8JIC9_MAGGI</name>
<evidence type="ECO:0000256" key="3">
    <source>
        <dbReference type="SAM" id="SignalP"/>
    </source>
</evidence>
<reference evidence="4" key="1">
    <citation type="submission" date="2022-08" db="UniProtKB">
        <authorList>
            <consortium name="EnsemblMetazoa"/>
        </authorList>
    </citation>
    <scope>IDENTIFICATION</scope>
    <source>
        <strain evidence="4">05x7-T-G4-1.051#20</strain>
    </source>
</reference>
<organism evidence="4 5">
    <name type="scientific">Magallana gigas</name>
    <name type="common">Pacific oyster</name>
    <name type="synonym">Crassostrea gigas</name>
    <dbReference type="NCBI Taxonomy" id="29159"/>
    <lineage>
        <taxon>Eukaryota</taxon>
        <taxon>Metazoa</taxon>
        <taxon>Spiralia</taxon>
        <taxon>Lophotrochozoa</taxon>
        <taxon>Mollusca</taxon>
        <taxon>Bivalvia</taxon>
        <taxon>Autobranchia</taxon>
        <taxon>Pteriomorphia</taxon>
        <taxon>Ostreida</taxon>
        <taxon>Ostreoidea</taxon>
        <taxon>Ostreidae</taxon>
        <taxon>Magallana</taxon>
    </lineage>
</organism>
<dbReference type="EnsemblMetazoa" id="G18749.1">
    <property type="protein sequence ID" value="G18749.1:cds"/>
    <property type="gene ID" value="G18749"/>
</dbReference>
<keyword evidence="2" id="KW-0812">Transmembrane</keyword>
<keyword evidence="5" id="KW-1185">Reference proteome</keyword>
<keyword evidence="2" id="KW-1133">Transmembrane helix</keyword>